<dbReference type="GO" id="GO:0043737">
    <property type="term" value="F:deoxyribonuclease V activity"/>
    <property type="evidence" value="ECO:0007669"/>
    <property type="project" value="UniProtKB-UniRule"/>
</dbReference>
<feature type="site" description="Interaction with target DNA" evidence="6">
    <location>
        <position position="81"/>
    </location>
</feature>
<dbReference type="PANTHER" id="PTHR28511">
    <property type="entry name" value="ENDONUCLEASE V"/>
    <property type="match status" value="1"/>
</dbReference>
<dbReference type="HAMAP" id="MF_00801">
    <property type="entry name" value="Endonuclease_5"/>
    <property type="match status" value="1"/>
</dbReference>
<reference evidence="7 8" key="1">
    <citation type="submission" date="2019-07" db="EMBL/GenBank/DDBJ databases">
        <title>Whole genome shotgun sequence of Oceanithermus desulfurans NBRC 100063.</title>
        <authorList>
            <person name="Hosoyama A."/>
            <person name="Uohara A."/>
            <person name="Ohji S."/>
            <person name="Ichikawa N."/>
        </authorList>
    </citation>
    <scope>NUCLEOTIDE SEQUENCE [LARGE SCALE GENOMIC DNA]</scope>
    <source>
        <strain evidence="7 8">NBRC 100063</strain>
    </source>
</reference>
<evidence type="ECO:0000256" key="1">
    <source>
        <dbReference type="ARBA" id="ARBA00004496"/>
    </source>
</evidence>
<comment type="cofactor">
    <cofactor evidence="6">
        <name>Mg(2+)</name>
        <dbReference type="ChEBI" id="CHEBI:18420"/>
    </cofactor>
</comment>
<dbReference type="Gene3D" id="3.30.2170.10">
    <property type="entry name" value="archaeoglobus fulgidus dsm 4304 superfamily"/>
    <property type="match status" value="1"/>
</dbReference>
<dbReference type="InterPro" id="IPR007581">
    <property type="entry name" value="Endonuclease-V"/>
</dbReference>
<comment type="subcellular location">
    <subcellularLocation>
        <location evidence="1 6">Cytoplasm</location>
    </subcellularLocation>
</comment>
<dbReference type="EMBL" id="BJXN01000013">
    <property type="protein sequence ID" value="GEM90421.1"/>
    <property type="molecule type" value="Genomic_DNA"/>
</dbReference>
<organism evidence="7 8">
    <name type="scientific">Oceanithermus desulfurans NBRC 100063</name>
    <dbReference type="NCBI Taxonomy" id="1227550"/>
    <lineage>
        <taxon>Bacteria</taxon>
        <taxon>Thermotogati</taxon>
        <taxon>Deinococcota</taxon>
        <taxon>Deinococci</taxon>
        <taxon>Thermales</taxon>
        <taxon>Thermaceae</taxon>
        <taxon>Oceanithermus</taxon>
    </lineage>
</organism>
<keyword evidence="2 6" id="KW-0963">Cytoplasm</keyword>
<dbReference type="GO" id="GO:0005737">
    <property type="term" value="C:cytoplasm"/>
    <property type="evidence" value="ECO:0007669"/>
    <property type="project" value="UniProtKB-SubCell"/>
</dbReference>
<dbReference type="PANTHER" id="PTHR28511:SF1">
    <property type="entry name" value="ENDONUCLEASE V"/>
    <property type="match status" value="1"/>
</dbReference>
<keyword evidence="6" id="KW-0227">DNA damage</keyword>
<keyword evidence="3 6" id="KW-0540">Nuclease</keyword>
<keyword evidence="6" id="KW-0479">Metal-binding</keyword>
<evidence type="ECO:0000313" key="7">
    <source>
        <dbReference type="EMBL" id="GEM90421.1"/>
    </source>
</evidence>
<protein>
    <recommendedName>
        <fullName evidence="6">Endonuclease V</fullName>
        <ecNumber evidence="6">3.1.21.7</ecNumber>
    </recommendedName>
    <alternativeName>
        <fullName evidence="6">Deoxyinosine 3'endonuclease</fullName>
    </alternativeName>
    <alternativeName>
        <fullName evidence="6">Deoxyribonuclease V</fullName>
        <shortName evidence="6">DNase V</shortName>
    </alternativeName>
</protein>
<dbReference type="RefSeq" id="WP_147148139.1">
    <property type="nucleotide sequence ID" value="NZ_BJXN01000013.1"/>
</dbReference>
<feature type="binding site" evidence="6">
    <location>
        <position position="111"/>
    </location>
    <ligand>
        <name>Mg(2+)</name>
        <dbReference type="ChEBI" id="CHEBI:18420"/>
    </ligand>
</feature>
<dbReference type="AlphaFoldDB" id="A0A511RL84"/>
<keyword evidence="4 6" id="KW-0255">Endonuclease</keyword>
<gene>
    <name evidence="6 7" type="primary">nfi</name>
    <name evidence="7" type="ORF">ODE01S_18550</name>
</gene>
<dbReference type="GO" id="GO:0006281">
    <property type="term" value="P:DNA repair"/>
    <property type="evidence" value="ECO:0007669"/>
    <property type="project" value="UniProtKB-UniRule"/>
</dbReference>
<dbReference type="EC" id="3.1.21.7" evidence="6"/>
<dbReference type="Pfam" id="PF04493">
    <property type="entry name" value="Endonuclease_5"/>
    <property type="match status" value="1"/>
</dbReference>
<evidence type="ECO:0000313" key="8">
    <source>
        <dbReference type="Proteomes" id="UP000321827"/>
    </source>
</evidence>
<comment type="function">
    <text evidence="6">DNA repair enzyme involved in the repair of deaminated bases. Selectively cleaves double-stranded DNA at the second phosphodiester bond 3' to a deoxyinosine leaving behind the intact lesion on the nicked DNA.</text>
</comment>
<dbReference type="GO" id="GO:0000287">
    <property type="term" value="F:magnesium ion binding"/>
    <property type="evidence" value="ECO:0007669"/>
    <property type="project" value="UniProtKB-UniRule"/>
</dbReference>
<evidence type="ECO:0000256" key="3">
    <source>
        <dbReference type="ARBA" id="ARBA00022722"/>
    </source>
</evidence>
<evidence type="ECO:0000256" key="4">
    <source>
        <dbReference type="ARBA" id="ARBA00022759"/>
    </source>
</evidence>
<keyword evidence="6" id="KW-0460">Magnesium</keyword>
<name>A0A511RL84_9DEIN</name>
<proteinExistence type="inferred from homology"/>
<evidence type="ECO:0000256" key="6">
    <source>
        <dbReference type="HAMAP-Rule" id="MF_00801"/>
    </source>
</evidence>
<evidence type="ECO:0000256" key="5">
    <source>
        <dbReference type="ARBA" id="ARBA00022801"/>
    </source>
</evidence>
<dbReference type="GO" id="GO:0016891">
    <property type="term" value="F:RNA endonuclease activity producing 5'-phosphomonoesters, hydrolytic mechanism"/>
    <property type="evidence" value="ECO:0007669"/>
    <property type="project" value="TreeGrafter"/>
</dbReference>
<comment type="similarity">
    <text evidence="6">Belongs to the endonuclease V family.</text>
</comment>
<dbReference type="GO" id="GO:0003727">
    <property type="term" value="F:single-stranded RNA binding"/>
    <property type="evidence" value="ECO:0007669"/>
    <property type="project" value="TreeGrafter"/>
</dbReference>
<dbReference type="CDD" id="cd06559">
    <property type="entry name" value="Endonuclease_V"/>
    <property type="match status" value="1"/>
</dbReference>
<evidence type="ECO:0000256" key="2">
    <source>
        <dbReference type="ARBA" id="ARBA00022490"/>
    </source>
</evidence>
<dbReference type="Proteomes" id="UP000321827">
    <property type="component" value="Unassembled WGS sequence"/>
</dbReference>
<feature type="binding site" evidence="6">
    <location>
        <position position="42"/>
    </location>
    <ligand>
        <name>Mg(2+)</name>
        <dbReference type="ChEBI" id="CHEBI:18420"/>
    </ligand>
</feature>
<comment type="caution">
    <text evidence="7">The sequence shown here is derived from an EMBL/GenBank/DDBJ whole genome shotgun (WGS) entry which is preliminary data.</text>
</comment>
<comment type="catalytic activity">
    <reaction evidence="6">
        <text>Endonucleolytic cleavage at apurinic or apyrimidinic sites to products with a 5'-phosphate.</text>
        <dbReference type="EC" id="3.1.21.7"/>
    </reaction>
</comment>
<dbReference type="OrthoDB" id="9790916at2"/>
<accession>A0A511RL84</accession>
<sequence length="243" mass="25224">MKPPPFPRPLDLAAAGALQRELAARVELAGSWAGVRRLAALDASIRRGGALVAAAVLWDVVAARALAVGIARVPADEVFPYVPGYLSFREAPVYLAALEALGADPDALLVDGQGIAHPRGLGIAAHLGVHTGLSSLGVAKSRLFGEAVGALAEAAGSAVPLCAEDAPVGTPCARGRQVGWVVRTRARVKPVYVSPGHRIGMNEALEAVLALPRTTKLPEPLRQAHLWAGRARRLGLVGRQDIG</sequence>
<keyword evidence="6" id="KW-0234">DNA repair</keyword>
<keyword evidence="5 6" id="KW-0378">Hydrolase</keyword>